<dbReference type="AlphaFoldDB" id="A0A821QT10"/>
<dbReference type="Proteomes" id="UP000663873">
    <property type="component" value="Unassembled WGS sequence"/>
</dbReference>
<evidence type="ECO:0000313" key="2">
    <source>
        <dbReference type="EMBL" id="CAF4618310.1"/>
    </source>
</evidence>
<comment type="caution">
    <text evidence="3">The sequence shown here is derived from an EMBL/GenBank/DDBJ whole genome shotgun (WGS) entry which is preliminary data.</text>
</comment>
<evidence type="ECO:0000313" key="4">
    <source>
        <dbReference type="Proteomes" id="UP000663873"/>
    </source>
</evidence>
<reference evidence="3" key="1">
    <citation type="submission" date="2021-02" db="EMBL/GenBank/DDBJ databases">
        <authorList>
            <person name="Nowell W R."/>
        </authorList>
    </citation>
    <scope>NUCLEOTIDE SEQUENCE</scope>
</reference>
<dbReference type="EMBL" id="CAJOBP010055259">
    <property type="protein sequence ID" value="CAF4830316.1"/>
    <property type="molecule type" value="Genomic_DNA"/>
</dbReference>
<feature type="non-terminal residue" evidence="3">
    <location>
        <position position="1"/>
    </location>
</feature>
<feature type="compositionally biased region" description="Polar residues" evidence="1">
    <location>
        <begin position="1"/>
        <end position="20"/>
    </location>
</feature>
<name>A0A821QT10_9BILA</name>
<feature type="compositionally biased region" description="Low complexity" evidence="1">
    <location>
        <begin position="31"/>
        <end position="45"/>
    </location>
</feature>
<gene>
    <name evidence="2" type="ORF">HFQ381_LOCUS34268</name>
    <name evidence="3" type="ORF">UJA718_LOCUS42582</name>
</gene>
<evidence type="ECO:0000313" key="3">
    <source>
        <dbReference type="EMBL" id="CAF4830316.1"/>
    </source>
</evidence>
<protein>
    <submittedName>
        <fullName evidence="3">Uncharacterized protein</fullName>
    </submittedName>
</protein>
<accession>A0A821QT10</accession>
<organism evidence="3 4">
    <name type="scientific">Rotaria socialis</name>
    <dbReference type="NCBI Taxonomy" id="392032"/>
    <lineage>
        <taxon>Eukaryota</taxon>
        <taxon>Metazoa</taxon>
        <taxon>Spiralia</taxon>
        <taxon>Gnathifera</taxon>
        <taxon>Rotifera</taxon>
        <taxon>Eurotatoria</taxon>
        <taxon>Bdelloidea</taxon>
        <taxon>Philodinida</taxon>
        <taxon>Philodinidae</taxon>
        <taxon>Rotaria</taxon>
    </lineage>
</organism>
<feature type="non-terminal residue" evidence="3">
    <location>
        <position position="114"/>
    </location>
</feature>
<dbReference type="EMBL" id="CAJOBO010014430">
    <property type="protein sequence ID" value="CAF4618310.1"/>
    <property type="molecule type" value="Genomic_DNA"/>
</dbReference>
<feature type="region of interest" description="Disordered" evidence="1">
    <location>
        <begin position="1"/>
        <end position="45"/>
    </location>
</feature>
<sequence>SIINKSTGRTEYEGPTSTPGAPTLVLKNPSTNNQSQTTTTTNNITGNEIQQIKNINPAWLTINFESAFGARTNVFKIQRLGNTKRHGSVHISVHAQACPIVCRQVLESLIILAK</sequence>
<evidence type="ECO:0000256" key="1">
    <source>
        <dbReference type="SAM" id="MobiDB-lite"/>
    </source>
</evidence>
<dbReference type="Proteomes" id="UP000663851">
    <property type="component" value="Unassembled WGS sequence"/>
</dbReference>
<keyword evidence="4" id="KW-1185">Reference proteome</keyword>
<proteinExistence type="predicted"/>